<evidence type="ECO:0000256" key="1">
    <source>
        <dbReference type="SAM" id="Coils"/>
    </source>
</evidence>
<keyword evidence="1" id="KW-0175">Coiled coil</keyword>
<sequence length="280" mass="30480">MGRRAAMTSVEVLQRWAAESPPSRGEMYAAAAAYLNGERGAAVEALYRGMAPVIHLVAFELSYGSLERYQDLVQDGFAFLGEWVHRLPKRVLARRVSMARLFLADLKVHLEDQMAMERGGVSLSTAMARFLRQVAAVKRNLEGKGLPATPEAIAGEIAKPRDGRRGREADPERVSWALQLLSVLELDRPVGEEGSTTIGELIADERYDPAAAFEAALGESEAKETLAELEAAAKLATEEEEALEAFKRLGYVPKALRAAYERAQAKLRWAAGLTGKAAAA</sequence>
<proteinExistence type="predicted"/>
<evidence type="ECO:0000313" key="2">
    <source>
        <dbReference type="EMBL" id="ADR37751.1"/>
    </source>
</evidence>
<geneLocation type="plasmid" evidence="2 3">
    <name>pOCEPR01</name>
</geneLocation>
<keyword evidence="3" id="KW-1185">Reference proteome</keyword>
<protein>
    <recommendedName>
        <fullName evidence="4">Sigma-70 family RNA polymerase sigma factor</fullName>
    </recommendedName>
</protein>
<keyword evidence="2" id="KW-0614">Plasmid</keyword>
<accession>E4UAW6</accession>
<dbReference type="KEGG" id="opr:Ocepr_2303"/>
<organism evidence="2 3">
    <name type="scientific">Oceanithermus profundus (strain DSM 14977 / NBRC 100410 / VKM B-2274 / 506)</name>
    <dbReference type="NCBI Taxonomy" id="670487"/>
    <lineage>
        <taxon>Bacteria</taxon>
        <taxon>Thermotogati</taxon>
        <taxon>Deinococcota</taxon>
        <taxon>Deinococci</taxon>
        <taxon>Thermales</taxon>
        <taxon>Thermaceae</taxon>
        <taxon>Oceanithermus</taxon>
    </lineage>
</organism>
<dbReference type="HOGENOM" id="CLU_993344_0_0_0"/>
<dbReference type="EMBL" id="CP002362">
    <property type="protein sequence ID" value="ADR37751.1"/>
    <property type="molecule type" value="Genomic_DNA"/>
</dbReference>
<reference evidence="3" key="1">
    <citation type="submission" date="2010-11" db="EMBL/GenBank/DDBJ databases">
        <title>The complete sequence of plasmid of Oceanithermus profundus DSM 14977.</title>
        <authorList>
            <consortium name="US DOE Joint Genome Institute (JGI-PGF)"/>
            <person name="Lucas S."/>
            <person name="Copeland A."/>
            <person name="Lapidus A."/>
            <person name="Bruce D."/>
            <person name="Goodwin L."/>
            <person name="Pitluck S."/>
            <person name="Kyrpides N."/>
            <person name="Mavromatis K."/>
            <person name="Pagani I."/>
            <person name="Ivanova N."/>
            <person name="Zhang X."/>
            <person name="Brettin T."/>
            <person name="Detter J.C."/>
            <person name="Tapia R."/>
            <person name="Han C."/>
            <person name="Land M."/>
            <person name="Hauser L."/>
            <person name="Markowitz V."/>
            <person name="Cheng J.-F."/>
            <person name="Hugenholtz P."/>
            <person name="Woyke T."/>
            <person name="Wu D."/>
            <person name="Tindall B."/>
            <person name="Faehnrich R."/>
            <person name="Brambilla E."/>
            <person name="Klenk H.-P."/>
            <person name="Eisen J.A."/>
        </authorList>
    </citation>
    <scope>NUCLEOTIDE SEQUENCE [LARGE SCALE GENOMIC DNA]</scope>
    <source>
        <strain evidence="3">DSM 14977 / NBRC 100410 / VKM B-2274 / 506</strain>
        <plasmid evidence="3">Plasmid pOCEPR01</plasmid>
    </source>
</reference>
<feature type="coiled-coil region" evidence="1">
    <location>
        <begin position="219"/>
        <end position="249"/>
    </location>
</feature>
<gene>
    <name evidence="2" type="ordered locus">Ocepr_2303</name>
</gene>
<dbReference type="AlphaFoldDB" id="E4UAW6"/>
<reference evidence="2 3" key="2">
    <citation type="journal article" date="2011" name="Stand. Genomic Sci.">
        <title>Complete genome sequence of Oceanithermus profundus type strain (506).</title>
        <authorList>
            <person name="Pati A."/>
            <person name="Zhang X."/>
            <person name="Lapidus A."/>
            <person name="Nolan M."/>
            <person name="Lucas S."/>
            <person name="Del Rio T.G."/>
            <person name="Tice H."/>
            <person name="Cheng J.F."/>
            <person name="Tapia R."/>
            <person name="Han C."/>
            <person name="Goodwin L."/>
            <person name="Pitluck S."/>
            <person name="Liolios K."/>
            <person name="Pagani I."/>
            <person name="Ivanova N."/>
            <person name="Mavromatis K."/>
            <person name="Chen A."/>
            <person name="Palaniappan K."/>
            <person name="Hauser L."/>
            <person name="Jeffries C.D."/>
            <person name="Brambilla E.M."/>
            <person name="Rohl A."/>
            <person name="Mwirichia R."/>
            <person name="Rohde M."/>
            <person name="Tindall B.J."/>
            <person name="Sikorski J."/>
            <person name="Wirth R."/>
            <person name="Goker M."/>
            <person name="Woyke T."/>
            <person name="Detter J.C."/>
            <person name="Bristow J."/>
            <person name="Eisen J.A."/>
            <person name="Markowitz V."/>
            <person name="Hugenholtz P."/>
            <person name="Kyrpides N.C."/>
            <person name="Klenk H.P."/>
            <person name="Land M."/>
        </authorList>
    </citation>
    <scope>NUCLEOTIDE SEQUENCE [LARGE SCALE GENOMIC DNA]</scope>
    <source>
        <strain evidence="3">DSM 14977 / NBRC 100410 / VKM B-2274 / 506</strain>
        <plasmid evidence="3">Plasmid pOCEPR01</plasmid>
    </source>
</reference>
<dbReference type="Proteomes" id="UP000008722">
    <property type="component" value="Plasmid pOCEPR01"/>
</dbReference>
<evidence type="ECO:0008006" key="4">
    <source>
        <dbReference type="Google" id="ProtNLM"/>
    </source>
</evidence>
<name>E4UAW6_OCEP5</name>
<evidence type="ECO:0000313" key="3">
    <source>
        <dbReference type="Proteomes" id="UP000008722"/>
    </source>
</evidence>